<dbReference type="PRINTS" id="PR00248">
    <property type="entry name" value="GPCRMGR"/>
</dbReference>
<feature type="region of interest" description="Disordered" evidence="7">
    <location>
        <begin position="1238"/>
        <end position="1268"/>
    </location>
</feature>
<evidence type="ECO:0000256" key="7">
    <source>
        <dbReference type="SAM" id="MobiDB-lite"/>
    </source>
</evidence>
<reference evidence="12 13" key="1">
    <citation type="submission" date="2025-04" db="UniProtKB">
        <authorList>
            <consortium name="RefSeq"/>
        </authorList>
    </citation>
    <scope>IDENTIFICATION</scope>
</reference>
<feature type="compositionally biased region" description="Polar residues" evidence="7">
    <location>
        <begin position="1253"/>
        <end position="1267"/>
    </location>
</feature>
<dbReference type="RefSeq" id="XP_055882447.1">
    <property type="nucleotide sequence ID" value="XM_056026472.1"/>
</dbReference>
<keyword evidence="2 8" id="KW-0812">Transmembrane</keyword>
<keyword evidence="3 8" id="KW-1133">Transmembrane helix</keyword>
<feature type="domain" description="Receptor ligand binding region" evidence="10">
    <location>
        <begin position="82"/>
        <end position="409"/>
    </location>
</feature>
<evidence type="ECO:0000313" key="14">
    <source>
        <dbReference type="RefSeq" id="XP_055882447.1"/>
    </source>
</evidence>
<dbReference type="RefSeq" id="XP_055882445.1">
    <property type="nucleotide sequence ID" value="XM_056026470.1"/>
</dbReference>
<evidence type="ECO:0000313" key="13">
    <source>
        <dbReference type="RefSeq" id="XP_055882446.1"/>
    </source>
</evidence>
<organism evidence="11 14">
    <name type="scientific">Biomphalaria glabrata</name>
    <name type="common">Bloodfluke planorb</name>
    <name type="synonym">Freshwater snail</name>
    <dbReference type="NCBI Taxonomy" id="6526"/>
    <lineage>
        <taxon>Eukaryota</taxon>
        <taxon>Metazoa</taxon>
        <taxon>Spiralia</taxon>
        <taxon>Lophotrochozoa</taxon>
        <taxon>Mollusca</taxon>
        <taxon>Gastropoda</taxon>
        <taxon>Heterobranchia</taxon>
        <taxon>Euthyneura</taxon>
        <taxon>Panpulmonata</taxon>
        <taxon>Hygrophila</taxon>
        <taxon>Lymnaeoidea</taxon>
        <taxon>Planorbidae</taxon>
        <taxon>Biomphalaria</taxon>
    </lineage>
</organism>
<proteinExistence type="predicted"/>
<dbReference type="OMA" id="AVAFDDC"/>
<evidence type="ECO:0000256" key="5">
    <source>
        <dbReference type="ARBA" id="ARBA00023170"/>
    </source>
</evidence>
<keyword evidence="6" id="KW-0325">Glycoprotein</keyword>
<gene>
    <name evidence="12 13 14" type="primary">LOC106056127</name>
</gene>
<comment type="subcellular location">
    <subcellularLocation>
        <location evidence="1">Membrane</location>
        <topology evidence="1">Multi-pass membrane protein</topology>
    </subcellularLocation>
</comment>
<dbReference type="GO" id="GO:0004930">
    <property type="term" value="F:G protein-coupled receptor activity"/>
    <property type="evidence" value="ECO:0007669"/>
    <property type="project" value="InterPro"/>
</dbReference>
<dbReference type="SUPFAM" id="SSF53822">
    <property type="entry name" value="Periplasmic binding protein-like I"/>
    <property type="match status" value="2"/>
</dbReference>
<evidence type="ECO:0000313" key="12">
    <source>
        <dbReference type="RefSeq" id="XP_055882445.1"/>
    </source>
</evidence>
<dbReference type="GeneID" id="106056127"/>
<evidence type="ECO:0000256" key="2">
    <source>
        <dbReference type="ARBA" id="ARBA00022692"/>
    </source>
</evidence>
<dbReference type="Proteomes" id="UP001165740">
    <property type="component" value="Chromosome 4"/>
</dbReference>
<feature type="signal peptide" evidence="9">
    <location>
        <begin position="1"/>
        <end position="21"/>
    </location>
</feature>
<keyword evidence="4 8" id="KW-0472">Membrane</keyword>
<dbReference type="Pfam" id="PF01094">
    <property type="entry name" value="ANF_receptor"/>
    <property type="match status" value="2"/>
</dbReference>
<evidence type="ECO:0000256" key="3">
    <source>
        <dbReference type="ARBA" id="ARBA00022989"/>
    </source>
</evidence>
<dbReference type="InterPro" id="IPR028082">
    <property type="entry name" value="Peripla_BP_I"/>
</dbReference>
<feature type="compositionally biased region" description="Low complexity" evidence="7">
    <location>
        <begin position="1238"/>
        <end position="1252"/>
    </location>
</feature>
<keyword evidence="11" id="KW-1185">Reference proteome</keyword>
<protein>
    <submittedName>
        <fullName evidence="12 13">Uncharacterized protein LOC106056127</fullName>
    </submittedName>
</protein>
<evidence type="ECO:0000313" key="11">
    <source>
        <dbReference type="Proteomes" id="UP001165740"/>
    </source>
</evidence>
<dbReference type="PANTHER" id="PTHR24060">
    <property type="entry name" value="METABOTROPIC GLUTAMATE RECEPTOR"/>
    <property type="match status" value="1"/>
</dbReference>
<dbReference type="GO" id="GO:0016020">
    <property type="term" value="C:membrane"/>
    <property type="evidence" value="ECO:0007669"/>
    <property type="project" value="UniProtKB-SubCell"/>
</dbReference>
<feature type="chain" id="PRO_5044702732" evidence="9">
    <location>
        <begin position="22"/>
        <end position="1471"/>
    </location>
</feature>
<name>A0A9W3A540_BIOGL</name>
<dbReference type="InterPro" id="IPR050726">
    <property type="entry name" value="mGluR"/>
</dbReference>
<dbReference type="InterPro" id="IPR000337">
    <property type="entry name" value="GPCR_3"/>
</dbReference>
<evidence type="ECO:0000256" key="4">
    <source>
        <dbReference type="ARBA" id="ARBA00023136"/>
    </source>
</evidence>
<dbReference type="Gene3D" id="3.40.50.2300">
    <property type="match status" value="4"/>
</dbReference>
<evidence type="ECO:0000256" key="1">
    <source>
        <dbReference type="ARBA" id="ARBA00004141"/>
    </source>
</evidence>
<accession>A0A9W3A540</accession>
<sequence length="1471" mass="164458">MYMYLAFFSLALLWTHGQTQGSDQQCYANRDTFVPDTPVRFAFMISMRKKDSSKVINNCALINKDALQNYLAAEWVVERMNKANNGTGYIPGIKIGFDVLDDCQSPEAASRNALTFVEGWLPSWLKNCTKPTNSINIGIIGPSRSTSALRVASLLRDINVTIISYAATNADLTKTTYPTFLRTVPSDVDQMTMIASLMKQLNWTFVVIAHKSNEYGTSGAKLLRAKSEELGICVQDVLPIIDFNHNSDFTKSLISLLLQSKGISLALVFIGSRDDAENLMFMINNMAPQNRINKFGLHVILSDSANTDDTIYKDKEYGYGTFSVATSAIILQDVLSDLQAKFRRVREKSENHKLIQEFIDDFPKEELFADNHHNAFIPMTIHAIFALVEAFKTKYTQLCGGAGNLCKTLLDSLQLGELDLVSSAANVKVQYKDMDPNIPPNWFRTNNYVVSFDADGNMKQTNQDPLYTVYQYQEKYIPVGFYRDSQLHLNTSLIKMKTSSGDVSTIQTSVCQNFCDKCVTKGKIPISVMPGDFYILGIFSIHDQDDDPYQCGPFRNFSNDAIAAEGFFFAVKKLSALTGINFGAIAIDDCYSPVRATTILSSYFYDETDEKNPLFESQISISKIVGVVGCLSSSCTLPIATFFTPHRIPVISYSSSTPDLDDKLNYPYFLRTVPSDVFQARVMLQVIQKMNWQYVGLIYIKNNYGTKAMKAFKALAATENSSVCVAEEIGIGAKSSDLDEGDFFRVFSKLTAQQVKVVVFFGIHARYLAFLQYLEQNKKYGTFIFLGSEDWGKYDNIIDAAPKASRGSITLKLEEIHLESDDEFQSYLAARTPQVNDVNIWFSEFWQNEFQCNLPGGFMNIFDRDCNPSLKLTSESVATRSNEQRLKQAINAVYALGHGWNEARSSECENVADCLRQKVDKVVEKIKAVKRKQDYKQFMVFDSEGNGAIGFTIYNVQQVDQDKNTYFKVGTFSSNDSCLQTKDMLFYTDSGQTRNEISALCTPLLCGHCPKMYIIQKPSEAVAAVPLADYRNTDILLISLIIVLILALAVTVAAMWICLNNKYSKLLEKFKFKNSEEIYAEPDGLHYQPYSETHGIKFANNELDPYPHEEANTMNPLLRGITNPSFVPDNADVISQVNSLRNRSGSQLLSRSNTLRTSMSRPLPISPISDNAMSEIFHDNMAYLESVSDVPYLPSGATSSQIAHNSNNSSMRAGSAQFVLLPNVGGNTSEGSETVLYRRNSSRQSSSAGQQRTLSHQPSVRSNSSIINPDFGPYSYAAAQRQRMMQNSSVQPGDFQPALQELNIQNTHLAQQENNAVPQQGYKNDMEYVPLHYASTSVASRQTPGPQVLPSPDIHPSLMDESTRAYFLQQMNLSGLQALEMSNMNRRMSTPEDQHHFLTNSSRPQYENSMVGSPDHNNPPHDIQPQVSMESIDLNSHIDTQNEVTFSPAGQTPNNGNFFTRLLKGGNVTNV</sequence>
<feature type="transmembrane region" description="Helical" evidence="8">
    <location>
        <begin position="1035"/>
        <end position="1059"/>
    </location>
</feature>
<keyword evidence="5" id="KW-0675">Receptor</keyword>
<evidence type="ECO:0000256" key="9">
    <source>
        <dbReference type="SAM" id="SignalP"/>
    </source>
</evidence>
<dbReference type="OrthoDB" id="425344at2759"/>
<feature type="domain" description="Receptor ligand binding region" evidence="10">
    <location>
        <begin position="574"/>
        <end position="957"/>
    </location>
</feature>
<dbReference type="RefSeq" id="XP_055882446.1">
    <property type="nucleotide sequence ID" value="XM_056026471.1"/>
</dbReference>
<evidence type="ECO:0000256" key="8">
    <source>
        <dbReference type="SAM" id="Phobius"/>
    </source>
</evidence>
<keyword evidence="9" id="KW-0732">Signal</keyword>
<evidence type="ECO:0000259" key="10">
    <source>
        <dbReference type="Pfam" id="PF01094"/>
    </source>
</evidence>
<evidence type="ECO:0000256" key="6">
    <source>
        <dbReference type="ARBA" id="ARBA00023180"/>
    </source>
</evidence>
<dbReference type="InterPro" id="IPR001828">
    <property type="entry name" value="ANF_lig-bd_rcpt"/>
</dbReference>